<keyword evidence="2" id="KW-1185">Reference proteome</keyword>
<dbReference type="AlphaFoldDB" id="A0A9D4IN03"/>
<proteinExistence type="predicted"/>
<dbReference type="Proteomes" id="UP000828390">
    <property type="component" value="Unassembled WGS sequence"/>
</dbReference>
<organism evidence="1 2">
    <name type="scientific">Dreissena polymorpha</name>
    <name type="common">Zebra mussel</name>
    <name type="synonym">Mytilus polymorpha</name>
    <dbReference type="NCBI Taxonomy" id="45954"/>
    <lineage>
        <taxon>Eukaryota</taxon>
        <taxon>Metazoa</taxon>
        <taxon>Spiralia</taxon>
        <taxon>Lophotrochozoa</taxon>
        <taxon>Mollusca</taxon>
        <taxon>Bivalvia</taxon>
        <taxon>Autobranchia</taxon>
        <taxon>Heteroconchia</taxon>
        <taxon>Euheterodonta</taxon>
        <taxon>Imparidentia</taxon>
        <taxon>Neoheterodontei</taxon>
        <taxon>Myida</taxon>
        <taxon>Dreissenoidea</taxon>
        <taxon>Dreissenidae</taxon>
        <taxon>Dreissena</taxon>
    </lineage>
</organism>
<evidence type="ECO:0000313" key="1">
    <source>
        <dbReference type="EMBL" id="KAH3780425.1"/>
    </source>
</evidence>
<reference evidence="1" key="1">
    <citation type="journal article" date="2019" name="bioRxiv">
        <title>The Genome of the Zebra Mussel, Dreissena polymorpha: A Resource for Invasive Species Research.</title>
        <authorList>
            <person name="McCartney M.A."/>
            <person name="Auch B."/>
            <person name="Kono T."/>
            <person name="Mallez S."/>
            <person name="Zhang Y."/>
            <person name="Obille A."/>
            <person name="Becker A."/>
            <person name="Abrahante J.E."/>
            <person name="Garbe J."/>
            <person name="Badalamenti J.P."/>
            <person name="Herman A."/>
            <person name="Mangelson H."/>
            <person name="Liachko I."/>
            <person name="Sullivan S."/>
            <person name="Sone E.D."/>
            <person name="Koren S."/>
            <person name="Silverstein K.A.T."/>
            <person name="Beckman K.B."/>
            <person name="Gohl D.M."/>
        </authorList>
    </citation>
    <scope>NUCLEOTIDE SEQUENCE</scope>
    <source>
        <strain evidence="1">Duluth1</strain>
        <tissue evidence="1">Whole animal</tissue>
    </source>
</reference>
<protein>
    <submittedName>
        <fullName evidence="1">Uncharacterized protein</fullName>
    </submittedName>
</protein>
<accession>A0A9D4IN03</accession>
<comment type="caution">
    <text evidence="1">The sequence shown here is derived from an EMBL/GenBank/DDBJ whole genome shotgun (WGS) entry which is preliminary data.</text>
</comment>
<gene>
    <name evidence="1" type="ORF">DPMN_158240</name>
</gene>
<dbReference type="EMBL" id="JAIWYP010000008">
    <property type="protein sequence ID" value="KAH3780425.1"/>
    <property type="molecule type" value="Genomic_DNA"/>
</dbReference>
<name>A0A9D4IN03_DREPO</name>
<evidence type="ECO:0000313" key="2">
    <source>
        <dbReference type="Proteomes" id="UP000828390"/>
    </source>
</evidence>
<reference evidence="1" key="2">
    <citation type="submission" date="2020-11" db="EMBL/GenBank/DDBJ databases">
        <authorList>
            <person name="McCartney M.A."/>
            <person name="Auch B."/>
            <person name="Kono T."/>
            <person name="Mallez S."/>
            <person name="Becker A."/>
            <person name="Gohl D.M."/>
            <person name="Silverstein K.A.T."/>
            <person name="Koren S."/>
            <person name="Bechman K.B."/>
            <person name="Herman A."/>
            <person name="Abrahante J.E."/>
            <person name="Garbe J."/>
        </authorList>
    </citation>
    <scope>NUCLEOTIDE SEQUENCE</scope>
    <source>
        <strain evidence="1">Duluth1</strain>
        <tissue evidence="1">Whole animal</tissue>
    </source>
</reference>
<sequence length="85" mass="9893">MVFETKNNHAEWLTLKRDAGHHDERARQGEGLDEHLIQVRHNDLAQARANGEEYHGDPGILVGYPTDRYEGRLCTFPYLLVCQYR</sequence>